<dbReference type="Proteomes" id="UP000266721">
    <property type="component" value="Unassembled WGS sequence"/>
</dbReference>
<accession>A0A3R5Q1B5</accession>
<feature type="non-terminal residue" evidence="1">
    <location>
        <position position="1"/>
    </location>
</feature>
<sequence length="123" mass="13859">MPQRCGNVFSHLATTSCVMLHTPKSPILERKLPNKPSVNSKVKPVKLHASHVLSMDVLMTTGLEMGGHSADCWKHLFRCTAFISELEHTYFSQGNNQSNLPKLQQGQPNMDTVNELVWSYEHN</sequence>
<proteinExistence type="predicted"/>
<evidence type="ECO:0000313" key="1">
    <source>
        <dbReference type="EMBL" id="OPL20248.1"/>
    </source>
</evidence>
<dbReference type="AlphaFoldDB" id="A0A3R5Q1B5"/>
<dbReference type="PROSITE" id="PS51257">
    <property type="entry name" value="PROKAR_LIPOPROTEIN"/>
    <property type="match status" value="1"/>
</dbReference>
<organism evidence="1 2">
    <name type="scientific">Mytilus galloprovincialis</name>
    <name type="common">Mediterranean mussel</name>
    <dbReference type="NCBI Taxonomy" id="29158"/>
    <lineage>
        <taxon>Eukaryota</taxon>
        <taxon>Metazoa</taxon>
        <taxon>Spiralia</taxon>
        <taxon>Lophotrochozoa</taxon>
        <taxon>Mollusca</taxon>
        <taxon>Bivalvia</taxon>
        <taxon>Autobranchia</taxon>
        <taxon>Pteriomorphia</taxon>
        <taxon>Mytilida</taxon>
        <taxon>Mytiloidea</taxon>
        <taxon>Mytilidae</taxon>
        <taxon>Mytilinae</taxon>
        <taxon>Mytilus</taxon>
    </lineage>
</organism>
<keyword evidence="2" id="KW-1185">Reference proteome</keyword>
<feature type="non-terminal residue" evidence="1">
    <location>
        <position position="123"/>
    </location>
</feature>
<dbReference type="EMBL" id="KV614760">
    <property type="protein sequence ID" value="OPL20248.1"/>
    <property type="molecule type" value="Genomic_DNA"/>
</dbReference>
<gene>
    <name evidence="1" type="ORF">AM593_01241</name>
</gene>
<reference evidence="1 2" key="1">
    <citation type="journal article" date="2016" name="PLoS ONE">
        <title>A First Insight into the Genome of the Filter-Feeder Mussel Mytilus galloprovincialis.</title>
        <authorList>
            <person name="Murgarella M."/>
            <person name="Puiu D."/>
            <person name="Novoa B."/>
            <person name="Figueras A."/>
            <person name="Posada D."/>
            <person name="Canchaya C."/>
        </authorList>
    </citation>
    <scope>NUCLEOTIDE SEQUENCE [LARGE SCALE GENOMIC DNA]</scope>
    <source>
        <tissue evidence="1">Muscle</tissue>
    </source>
</reference>
<name>A0A3R5Q1B5_MYTGA</name>
<protein>
    <submittedName>
        <fullName evidence="1">Uncharacterized protein</fullName>
    </submittedName>
</protein>
<evidence type="ECO:0000313" key="2">
    <source>
        <dbReference type="Proteomes" id="UP000266721"/>
    </source>
</evidence>